<protein>
    <submittedName>
        <fullName evidence="2">Uncharacterized protein</fullName>
    </submittedName>
</protein>
<evidence type="ECO:0000313" key="3">
    <source>
        <dbReference type="Proteomes" id="UP000186168"/>
    </source>
</evidence>
<proteinExistence type="predicted"/>
<organism evidence="2 3">
    <name type="scientific">Streptomyces sparsogenes DSM 40356</name>
    <dbReference type="NCBI Taxonomy" id="1331668"/>
    <lineage>
        <taxon>Bacteria</taxon>
        <taxon>Bacillati</taxon>
        <taxon>Actinomycetota</taxon>
        <taxon>Actinomycetes</taxon>
        <taxon>Kitasatosporales</taxon>
        <taxon>Streptomycetaceae</taxon>
        <taxon>Streptomyces</taxon>
    </lineage>
</organism>
<dbReference type="STRING" id="67365.GCA_001704635_03586"/>
<dbReference type="Proteomes" id="UP000186168">
    <property type="component" value="Unassembled WGS sequence"/>
</dbReference>
<keyword evidence="3" id="KW-1185">Reference proteome</keyword>
<gene>
    <name evidence="2" type="ORF">SPAR_19108</name>
</gene>
<dbReference type="AlphaFoldDB" id="A0A1R1SHR6"/>
<dbReference type="EMBL" id="ASQP01000262">
    <property type="protein sequence ID" value="OMI37832.1"/>
    <property type="molecule type" value="Genomic_DNA"/>
</dbReference>
<feature type="region of interest" description="Disordered" evidence="1">
    <location>
        <begin position="45"/>
        <end position="81"/>
    </location>
</feature>
<name>A0A1R1SHR6_9ACTN</name>
<reference evidence="2 3" key="1">
    <citation type="submission" date="2013-05" db="EMBL/GenBank/DDBJ databases">
        <title>Genome sequence of Streptomyces sparsogenes DSM 40356.</title>
        <authorList>
            <person name="Coyne S."/>
            <person name="Seebeck F.P."/>
        </authorList>
    </citation>
    <scope>NUCLEOTIDE SEQUENCE [LARGE SCALE GENOMIC DNA]</scope>
    <source>
        <strain evidence="2 3">DSM 40356</strain>
    </source>
</reference>
<evidence type="ECO:0000256" key="1">
    <source>
        <dbReference type="SAM" id="MobiDB-lite"/>
    </source>
</evidence>
<comment type="caution">
    <text evidence="2">The sequence shown here is derived from an EMBL/GenBank/DDBJ whole genome shotgun (WGS) entry which is preliminary data.</text>
</comment>
<sequence length="234" mass="25715">MLRKKCLHRFGLDYQIDPSGPLTGPRTFMERRYGVTDKTEAAANGYHLGDRDPRTHPPHPPKLSAEEQQVLTGHSQEKAGEGDTALRVNGVTVPPGGCYNEAKKELVGSGNLGSSDVARQANVRTFTASRSVSQVKQAFEAWSSCMKGKGYSYPDPLAAISDRRFQGNSPTRLERQVATADVACKQQVNLIGTWFTVETSLQKELIARQRADFDAALKAKKKQLAKAKSVLRDQ</sequence>
<evidence type="ECO:0000313" key="2">
    <source>
        <dbReference type="EMBL" id="OMI37832.1"/>
    </source>
</evidence>
<accession>A0A1R1SHR6</accession>